<reference evidence="3" key="1">
    <citation type="journal article" date="2014" name="Genome Announc.">
        <title>Draft genome sequences of six enterohepatic helicobacter species isolated from humans and one from rhesus macaques.</title>
        <authorList>
            <person name="Shen Z."/>
            <person name="Sheh A."/>
            <person name="Young S.K."/>
            <person name="Abouelliel A."/>
            <person name="Ward D.V."/>
            <person name="Earl A.M."/>
            <person name="Fox J.G."/>
        </authorList>
    </citation>
    <scope>NUCLEOTIDE SEQUENCE [LARGE SCALE GENOMIC DNA]</scope>
    <source>
        <strain evidence="3">MIT 98-5489</strain>
    </source>
</reference>
<dbReference type="RefSeq" id="WP_005022161.1">
    <property type="nucleotide sequence ID" value="NZ_DS990443.1"/>
</dbReference>
<evidence type="ECO:0000313" key="3">
    <source>
        <dbReference type="Proteomes" id="UP000003953"/>
    </source>
</evidence>
<dbReference type="EMBL" id="DS990443">
    <property type="protein sequence ID" value="EEQ63686.1"/>
    <property type="molecule type" value="Genomic_DNA"/>
</dbReference>
<name>C5F092_9HELI</name>
<keyword evidence="3" id="KW-1185">Reference proteome</keyword>
<keyword evidence="1" id="KW-0472">Membrane</keyword>
<accession>C5F092</accession>
<evidence type="ECO:0000313" key="2">
    <source>
        <dbReference type="EMBL" id="EEQ63686.1"/>
    </source>
</evidence>
<keyword evidence="1" id="KW-0812">Transmembrane</keyword>
<dbReference type="Proteomes" id="UP000003953">
    <property type="component" value="Unassembled WGS sequence"/>
</dbReference>
<feature type="transmembrane region" description="Helical" evidence="1">
    <location>
        <begin position="30"/>
        <end position="47"/>
    </location>
</feature>
<sequence>MLIEVARTIGFGLFINSTYSLMNGNLSFNNLYIALISLAAIAGSYYYEKRSKK</sequence>
<proteinExistence type="predicted"/>
<dbReference type="AlphaFoldDB" id="C5F092"/>
<organism evidence="2 3">
    <name type="scientific">Helicobacter pullorum MIT 98-5489</name>
    <dbReference type="NCBI Taxonomy" id="537972"/>
    <lineage>
        <taxon>Bacteria</taxon>
        <taxon>Pseudomonadati</taxon>
        <taxon>Campylobacterota</taxon>
        <taxon>Epsilonproteobacteria</taxon>
        <taxon>Campylobacterales</taxon>
        <taxon>Helicobacteraceae</taxon>
        <taxon>Helicobacter</taxon>
    </lineage>
</organism>
<dbReference type="HOGENOM" id="CLU_3062251_0_0_7"/>
<protein>
    <submittedName>
        <fullName evidence="2">Uncharacterized protein</fullName>
    </submittedName>
</protein>
<gene>
    <name evidence="2" type="ORF">HPMG_01143</name>
</gene>
<evidence type="ECO:0000256" key="1">
    <source>
        <dbReference type="SAM" id="Phobius"/>
    </source>
</evidence>
<keyword evidence="1" id="KW-1133">Transmembrane helix</keyword>